<proteinExistence type="predicted"/>
<name>A0ABV7PQ01_9BURK</name>
<evidence type="ECO:0008006" key="4">
    <source>
        <dbReference type="Google" id="ProtNLM"/>
    </source>
</evidence>
<feature type="chain" id="PRO_5046752095" description="ChaN family lipoprotein" evidence="1">
    <location>
        <begin position="22"/>
        <end position="418"/>
    </location>
</feature>
<dbReference type="Proteomes" id="UP001595665">
    <property type="component" value="Unassembled WGS sequence"/>
</dbReference>
<evidence type="ECO:0000256" key="1">
    <source>
        <dbReference type="SAM" id="SignalP"/>
    </source>
</evidence>
<feature type="signal peptide" evidence="1">
    <location>
        <begin position="1"/>
        <end position="21"/>
    </location>
</feature>
<dbReference type="EMBL" id="JBHRVV010000001">
    <property type="protein sequence ID" value="MFC3460755.1"/>
    <property type="molecule type" value="Genomic_DNA"/>
</dbReference>
<gene>
    <name evidence="2" type="ORF">ACFOPH_21290</name>
</gene>
<dbReference type="SUPFAM" id="SSF159501">
    <property type="entry name" value="EreA/ChaN-like"/>
    <property type="match status" value="1"/>
</dbReference>
<comment type="caution">
    <text evidence="2">The sequence shown here is derived from an EMBL/GenBank/DDBJ whole genome shotgun (WGS) entry which is preliminary data.</text>
</comment>
<sequence length="418" mass="45411">MRSFAAGLATSLLVLTQSAIAQIPLPDSYLARLKQAEAMTASLPPAAFGQPGDPAIDKLVLAHAGQLQLLGTARSMVGDTDGALAAVDAFERRRQRYSPGTVRQMAQLENAAAEDAIAAIVREARSKRIVLINEAHQVPLHRAFAQRLAAELRKIGYSYLACETFNALGAQAANEKRHIARNNGHYTAEPVFAGFVNAALADGWKLVAYEIEASAALSPAEQVRLREEVQARNLVERIFAKDKDAKVLVFVGFGHLYKAPEPEPKMVMMGEHLRRMTGLPTLHIDQTPFIAHPDAADENPLYAPLLAKYPSKDPIILRNKDGSYPVLLGMTGRLDMQVIHPRYPMQDGRPAWLATLAGRSAVPVPKHLLPASGRRVVKAIPAAAPPDAVPTDILLLEAGKPAPAFMLTGEKYRFETED</sequence>
<organism evidence="2 3">
    <name type="scientific">Massilia haematophila</name>
    <dbReference type="NCBI Taxonomy" id="457923"/>
    <lineage>
        <taxon>Bacteria</taxon>
        <taxon>Pseudomonadati</taxon>
        <taxon>Pseudomonadota</taxon>
        <taxon>Betaproteobacteria</taxon>
        <taxon>Burkholderiales</taxon>
        <taxon>Oxalobacteraceae</taxon>
        <taxon>Telluria group</taxon>
        <taxon>Massilia</taxon>
    </lineage>
</organism>
<evidence type="ECO:0000313" key="2">
    <source>
        <dbReference type="EMBL" id="MFC3460755.1"/>
    </source>
</evidence>
<evidence type="ECO:0000313" key="3">
    <source>
        <dbReference type="Proteomes" id="UP001595665"/>
    </source>
</evidence>
<keyword evidence="1" id="KW-0732">Signal</keyword>
<accession>A0ABV7PQ01</accession>
<keyword evidence="3" id="KW-1185">Reference proteome</keyword>
<protein>
    <recommendedName>
        <fullName evidence="4">ChaN family lipoprotein</fullName>
    </recommendedName>
</protein>
<reference evidence="3" key="1">
    <citation type="journal article" date="2019" name="Int. J. Syst. Evol. Microbiol.">
        <title>The Global Catalogue of Microorganisms (GCM) 10K type strain sequencing project: providing services to taxonomists for standard genome sequencing and annotation.</title>
        <authorList>
            <consortium name="The Broad Institute Genomics Platform"/>
            <consortium name="The Broad Institute Genome Sequencing Center for Infectious Disease"/>
            <person name="Wu L."/>
            <person name="Ma J."/>
        </authorList>
    </citation>
    <scope>NUCLEOTIDE SEQUENCE [LARGE SCALE GENOMIC DNA]</scope>
    <source>
        <strain evidence="3">CCM 7480</strain>
    </source>
</reference>
<dbReference type="RefSeq" id="WP_379737162.1">
    <property type="nucleotide sequence ID" value="NZ_JBHRVV010000001.1"/>
</dbReference>